<evidence type="ECO:0000256" key="8">
    <source>
        <dbReference type="ARBA" id="ARBA00023136"/>
    </source>
</evidence>
<feature type="transmembrane region" description="Helical" evidence="9">
    <location>
        <begin position="1245"/>
        <end position="1272"/>
    </location>
</feature>
<keyword evidence="4 9" id="KW-0812">Transmembrane</keyword>
<comment type="similarity">
    <text evidence="2">Belongs to the ABC transporter superfamily. ABCG family. PDR (TC 3.A.1.205) subfamily.</text>
</comment>
<keyword evidence="5" id="KW-0547">Nucleotide-binding</keyword>
<dbReference type="GO" id="GO:0005524">
    <property type="term" value="F:ATP binding"/>
    <property type="evidence" value="ECO:0007669"/>
    <property type="project" value="UniProtKB-KW"/>
</dbReference>
<evidence type="ECO:0000256" key="4">
    <source>
        <dbReference type="ARBA" id="ARBA00022692"/>
    </source>
</evidence>
<dbReference type="InterPro" id="IPR013525">
    <property type="entry name" value="ABC2_TM"/>
</dbReference>
<feature type="transmembrane region" description="Helical" evidence="9">
    <location>
        <begin position="513"/>
        <end position="539"/>
    </location>
</feature>
<dbReference type="InterPro" id="IPR010929">
    <property type="entry name" value="PDR_CDR_ABC"/>
</dbReference>
<keyword evidence="12" id="KW-1185">Reference proteome</keyword>
<dbReference type="InterPro" id="IPR003439">
    <property type="entry name" value="ABC_transporter-like_ATP-bd"/>
</dbReference>
<evidence type="ECO:0000256" key="5">
    <source>
        <dbReference type="ARBA" id="ARBA00022741"/>
    </source>
</evidence>
<dbReference type="InterPro" id="IPR017871">
    <property type="entry name" value="ABC_transporter-like_CS"/>
</dbReference>
<evidence type="ECO:0000256" key="3">
    <source>
        <dbReference type="ARBA" id="ARBA00022448"/>
    </source>
</evidence>
<keyword evidence="6" id="KW-0067">ATP-binding</keyword>
<dbReference type="GO" id="GO:0140359">
    <property type="term" value="F:ABC-type transporter activity"/>
    <property type="evidence" value="ECO:0007669"/>
    <property type="project" value="InterPro"/>
</dbReference>
<dbReference type="Pfam" id="PF00005">
    <property type="entry name" value="ABC_tran"/>
    <property type="match status" value="2"/>
</dbReference>
<dbReference type="PROSITE" id="PS50893">
    <property type="entry name" value="ABC_TRANSPORTER_2"/>
    <property type="match status" value="2"/>
</dbReference>
<feature type="transmembrane region" description="Helical" evidence="9">
    <location>
        <begin position="545"/>
        <end position="566"/>
    </location>
</feature>
<dbReference type="CDD" id="cd03233">
    <property type="entry name" value="ABCG_PDR_domain1"/>
    <property type="match status" value="1"/>
</dbReference>
<dbReference type="InterPro" id="IPR003593">
    <property type="entry name" value="AAA+_ATPase"/>
</dbReference>
<dbReference type="GO" id="GO:0016887">
    <property type="term" value="F:ATP hydrolysis activity"/>
    <property type="evidence" value="ECO:0007669"/>
    <property type="project" value="InterPro"/>
</dbReference>
<feature type="domain" description="ABC transporter" evidence="10">
    <location>
        <begin position="762"/>
        <end position="1005"/>
    </location>
</feature>
<evidence type="ECO:0000259" key="10">
    <source>
        <dbReference type="PROSITE" id="PS50893"/>
    </source>
</evidence>
<feature type="transmembrane region" description="Helical" evidence="9">
    <location>
        <begin position="690"/>
        <end position="723"/>
    </location>
</feature>
<feature type="transmembrane region" description="Helical" evidence="9">
    <location>
        <begin position="1365"/>
        <end position="1385"/>
    </location>
</feature>
<dbReference type="EMBL" id="CP138593">
    <property type="protein sequence ID" value="WPH04786.1"/>
    <property type="molecule type" value="Genomic_DNA"/>
</dbReference>
<feature type="transmembrane region" description="Helical" evidence="9">
    <location>
        <begin position="1099"/>
        <end position="1118"/>
    </location>
</feature>
<evidence type="ECO:0000313" key="12">
    <source>
        <dbReference type="Proteomes" id="UP001303373"/>
    </source>
</evidence>
<dbReference type="Pfam" id="PF19055">
    <property type="entry name" value="ABC2_membrane_7"/>
    <property type="match status" value="1"/>
</dbReference>
<dbReference type="GO" id="GO:0016020">
    <property type="term" value="C:membrane"/>
    <property type="evidence" value="ECO:0007669"/>
    <property type="project" value="UniProtKB-SubCell"/>
</dbReference>
<dbReference type="InterPro" id="IPR034001">
    <property type="entry name" value="ABCG_PDR_1"/>
</dbReference>
<keyword evidence="7 9" id="KW-1133">Transmembrane helix</keyword>
<evidence type="ECO:0000313" key="11">
    <source>
        <dbReference type="EMBL" id="WPH04786.1"/>
    </source>
</evidence>
<feature type="transmembrane region" description="Helical" evidence="9">
    <location>
        <begin position="1169"/>
        <end position="1200"/>
    </location>
</feature>
<dbReference type="Gene3D" id="3.40.50.300">
    <property type="entry name" value="P-loop containing nucleotide triphosphate hydrolases"/>
    <property type="match status" value="2"/>
</dbReference>
<sequence>MSSTTSDDGKQDASVEVSSVEWTKSFQSHLDTLHANQISIKQAGFAFRDLSVCGGQSSLATQADVGSILSAPFRPWEYLNINSKKSSRRILDSFNGFVNSGELLLVLGRPGAGCSTFLKTIAGEMSGLDLVQGSSVNYGGILREDMINEFRGELLYNQETDKHFPHLTVEQTLDFAAKCRTSRTRPAGVSEDESARFVRDLVISMFGLTAARHTKVGSDLVRGVSGGERKRVSIAEMAIAGAPIGCWDNPTRGLDSGSALTFTNALRSGADLCRAAHAVAIYQASENIYDVFDKVTLLYEGKQVYFGPASRAKSFFVEMGWECPARQTTSDFLTSLTNPTERRARDGFEHKVPRTAAEFAARWRLSMDYASLQRGLANYEADYPMGDKSTTEEFKEIRRADRARLNAKDSPYTISTMKQIKLCTIRAYQRTWGDRSATISMIVGQFIMALVMGSLFYMQPNGTQGFFTRGGVLFFTITINALLSLNEINGLYAQRPIVEKQASYAFCTPMAEAVASVVADLPVKFLANVAFNLVLYFMAGLRETPAAFFTFFLFNFMCTLSMSLIFRTVAQATKTVTQAMVIAGVLIMALIIYSGFTPTVPTMHPWFSWIRHISPVGYAYESLVVNEFHDRNFPCSNVVPSYPGFQQNQTDMPYFSCTVPGSVAGQLFVSGDAFIEASFEYSASHLWRNLGILAGMIVFLFGLLMVVAQFVSTAAAPAEVLIFQRKNRDALQKYEQDGSAAWETDAPIAAETIEIGSRREVFVWKDVTYDVSVKKETRRLLDGSSGWVKPGSLTALMGVSGAGKTTLLDTLALRTRTGATSGNIYLGAESARESDSYQQRIGYVQQQDILTETATVREALRFSALLRQPRTVSQQEKFEYVESIIRMLDMENFADAVTGQPGLGLNVKQRKLLSIGVELAAKPALLFLDEPTSGLDSQSSWAVVSVLRRLADHGQSILCTVHQPSSTLFEQFDRLLFLAQGGRTAYFGPIGKSSTELISYFEEQGARKCDETENPAEYMIEVASPAKGDQDWPELWKCNTRSQQTAQEIEHLFNQSQQQEKTTDATMGPNTTYAMPILFQLKQVTFRVFQQYWRSPDYVVSKAALGIFASLFISFSFYHVGNSQQDLQNAILSIFMLLVTFTVVVQQIMPQFLDQRTIYEIREKPSKAYSWVVFLTANMFVELCYQVLVAVAVFVCWYYPIFGTQLASGAQAFILLLVIQFYVFGSSFAHLVSASLPDAETAGNIAAFLFALCVAFNGVFVPPAGLPGFWIFMYRVSPLTYITGALAGVGLHGRPVDCGLNEVTVFDAPANQTCGAYMTDYLKVAPGRLLNPEATSHCEYCPLTGADQFLAGVGISYDQRWRNSAIVWGFIAFNVIMTYGLYYAFRVKAWKKRA</sequence>
<feature type="transmembrane region" description="Helical" evidence="9">
    <location>
        <begin position="470"/>
        <end position="492"/>
    </location>
</feature>
<dbReference type="InterPro" id="IPR043926">
    <property type="entry name" value="ABCG_dom"/>
</dbReference>
<dbReference type="CDD" id="cd03232">
    <property type="entry name" value="ABCG_PDR_domain2"/>
    <property type="match status" value="1"/>
</dbReference>
<dbReference type="Pfam" id="PF06422">
    <property type="entry name" value="PDR_CDR"/>
    <property type="match status" value="1"/>
</dbReference>
<protein>
    <recommendedName>
        <fullName evidence="10">ABC transporter domain-containing protein</fullName>
    </recommendedName>
</protein>
<feature type="transmembrane region" description="Helical" evidence="9">
    <location>
        <begin position="578"/>
        <end position="596"/>
    </location>
</feature>
<feature type="transmembrane region" description="Helical" evidence="9">
    <location>
        <begin position="436"/>
        <end position="458"/>
    </location>
</feature>
<dbReference type="Pfam" id="PF01061">
    <property type="entry name" value="ABC2_membrane"/>
    <property type="match status" value="2"/>
</dbReference>
<organism evidence="11 12">
    <name type="scientific">Acrodontium crateriforme</name>
    <dbReference type="NCBI Taxonomy" id="150365"/>
    <lineage>
        <taxon>Eukaryota</taxon>
        <taxon>Fungi</taxon>
        <taxon>Dikarya</taxon>
        <taxon>Ascomycota</taxon>
        <taxon>Pezizomycotina</taxon>
        <taxon>Dothideomycetes</taxon>
        <taxon>Dothideomycetidae</taxon>
        <taxon>Mycosphaerellales</taxon>
        <taxon>Teratosphaeriaceae</taxon>
        <taxon>Acrodontium</taxon>
    </lineage>
</organism>
<feature type="transmembrane region" description="Helical" evidence="9">
    <location>
        <begin position="1212"/>
        <end position="1233"/>
    </location>
</feature>
<name>A0AAQ3RCF4_9PEZI</name>
<dbReference type="SUPFAM" id="SSF52540">
    <property type="entry name" value="P-loop containing nucleoside triphosphate hydrolases"/>
    <property type="match status" value="2"/>
</dbReference>
<evidence type="ECO:0000256" key="2">
    <source>
        <dbReference type="ARBA" id="ARBA00006012"/>
    </source>
</evidence>
<proteinExistence type="inferred from homology"/>
<dbReference type="FunFam" id="3.40.50.300:FF:000054">
    <property type="entry name" value="ABC multidrug transporter atrF"/>
    <property type="match status" value="1"/>
</dbReference>
<gene>
    <name evidence="11" type="ORF">R9X50_00768200</name>
</gene>
<evidence type="ECO:0000256" key="9">
    <source>
        <dbReference type="SAM" id="Phobius"/>
    </source>
</evidence>
<comment type="subcellular location">
    <subcellularLocation>
        <location evidence="1">Membrane</location>
        <topology evidence="1">Multi-pass membrane protein</topology>
    </subcellularLocation>
</comment>
<keyword evidence="3" id="KW-0813">Transport</keyword>
<dbReference type="PANTHER" id="PTHR19241">
    <property type="entry name" value="ATP-BINDING CASSETTE TRANSPORTER"/>
    <property type="match status" value="1"/>
</dbReference>
<evidence type="ECO:0000256" key="1">
    <source>
        <dbReference type="ARBA" id="ARBA00004141"/>
    </source>
</evidence>
<dbReference type="InterPro" id="IPR027417">
    <property type="entry name" value="P-loop_NTPase"/>
</dbReference>
<dbReference type="SMART" id="SM00382">
    <property type="entry name" value="AAA"/>
    <property type="match status" value="2"/>
</dbReference>
<feature type="transmembrane region" description="Helical" evidence="9">
    <location>
        <begin position="1130"/>
        <end position="1149"/>
    </location>
</feature>
<dbReference type="Proteomes" id="UP001303373">
    <property type="component" value="Chromosome 14"/>
</dbReference>
<accession>A0AAQ3RCF4</accession>
<feature type="domain" description="ABC transporter" evidence="10">
    <location>
        <begin position="76"/>
        <end position="325"/>
    </location>
</feature>
<dbReference type="InterPro" id="IPR034003">
    <property type="entry name" value="ABCG_PDR_2"/>
</dbReference>
<evidence type="ECO:0000256" key="6">
    <source>
        <dbReference type="ARBA" id="ARBA00022840"/>
    </source>
</evidence>
<dbReference type="PROSITE" id="PS00211">
    <property type="entry name" value="ABC_TRANSPORTER_1"/>
    <property type="match status" value="1"/>
</dbReference>
<keyword evidence="8 9" id="KW-0472">Membrane</keyword>
<reference evidence="11 12" key="1">
    <citation type="submission" date="2023-11" db="EMBL/GenBank/DDBJ databases">
        <title>An acidophilic fungus is an integral part of prey digestion in a carnivorous sundew plant.</title>
        <authorList>
            <person name="Tsai I.J."/>
        </authorList>
    </citation>
    <scope>NUCLEOTIDE SEQUENCE [LARGE SCALE GENOMIC DNA]</scope>
    <source>
        <strain evidence="11">169a</strain>
    </source>
</reference>
<evidence type="ECO:0000256" key="7">
    <source>
        <dbReference type="ARBA" id="ARBA00022989"/>
    </source>
</evidence>